<dbReference type="GO" id="GO:0008233">
    <property type="term" value="F:peptidase activity"/>
    <property type="evidence" value="ECO:0007669"/>
    <property type="project" value="UniProtKB-KW"/>
</dbReference>
<dbReference type="InterPro" id="IPR043693">
    <property type="entry name" value="UbiV"/>
</dbReference>
<comment type="function">
    <text evidence="1">Required for O(2)-independent ubiquinone (coenzyme Q) biosynthesis. Together with UbiU, is essential for the C6-hydroxylation reaction in the oxygen-independent ubiquinone biosynthesis pathway.</text>
</comment>
<feature type="binding site" evidence="1">
    <location>
        <position position="203"/>
    </location>
    <ligand>
        <name>[4Fe-4S] cluster</name>
        <dbReference type="ChEBI" id="CHEBI:49883"/>
    </ligand>
</feature>
<keyword evidence="2" id="KW-0378">Hydrolase</keyword>
<dbReference type="GO" id="GO:0046872">
    <property type="term" value="F:metal ion binding"/>
    <property type="evidence" value="ECO:0007669"/>
    <property type="project" value="UniProtKB-KW"/>
</dbReference>
<keyword evidence="1" id="KW-0411">Iron-sulfur</keyword>
<gene>
    <name evidence="1" type="primary">ubiV</name>
    <name evidence="2" type="ORF">BECKDK2373B_GA0170837_101133</name>
</gene>
<proteinExistence type="inferred from homology"/>
<feature type="binding site" evidence="1">
    <location>
        <position position="186"/>
    </location>
    <ligand>
        <name>[4Fe-4S] cluster</name>
        <dbReference type="ChEBI" id="CHEBI:49883"/>
    </ligand>
</feature>
<dbReference type="PANTHER" id="PTHR30217">
    <property type="entry name" value="PEPTIDASE U32 FAMILY"/>
    <property type="match status" value="1"/>
</dbReference>
<keyword evidence="1" id="KW-0831">Ubiquinone biosynthesis</keyword>
<comment type="cofactor">
    <cofactor evidence="1">
        <name>[4Fe-4S] cluster</name>
        <dbReference type="ChEBI" id="CHEBI:49883"/>
    </cofactor>
</comment>
<keyword evidence="1" id="KW-0004">4Fe-4S</keyword>
<dbReference type="UniPathway" id="UPA00232"/>
<dbReference type="Pfam" id="PF01136">
    <property type="entry name" value="Peptidase_U32"/>
    <property type="match status" value="1"/>
</dbReference>
<sequence>MQKSVMKLSLAPIPYFWSSDTIGAFYDRVAGWPVDIVYLGETICGKRRALSPDDWLAIGRQLEDAGKQVVLSTMALLEAESELATLARICANEAFPVEANDVGAVELLTRRAGSPQDPRPFIIGPHINTYNAGTLSLLAESGAMRWVVPPETSRTALATLQKDRPVGMETEVFGYGRLPLAFSARCFAARAHNLPKDQCDFCCGNYPDGLPLDTQEEEHLFTINGIQIQSASPCNLLPFLGEIAGLGVDILRIVPQSQDTGKVIHAFRDVMEGKIPLDAALGSLPAPISGSWCNGYWEGEAGMIWKPFAEEA</sequence>
<organism evidence="2">
    <name type="scientific">Candidatus Kentrum sp. DK</name>
    <dbReference type="NCBI Taxonomy" id="2126562"/>
    <lineage>
        <taxon>Bacteria</taxon>
        <taxon>Pseudomonadati</taxon>
        <taxon>Pseudomonadota</taxon>
        <taxon>Gammaproteobacteria</taxon>
        <taxon>Candidatus Kentrum</taxon>
    </lineage>
</organism>
<dbReference type="InterPro" id="IPR001539">
    <property type="entry name" value="Peptidase_U32"/>
</dbReference>
<name>A0A450S2F8_9GAMM</name>
<comment type="pathway">
    <text evidence="1">Cofactor biosynthesis; ubiquinone biosynthesis.</text>
</comment>
<feature type="binding site" evidence="1">
    <location>
        <position position="44"/>
    </location>
    <ligand>
        <name>[4Fe-4S] cluster</name>
        <dbReference type="ChEBI" id="CHEBI:49883"/>
    </ligand>
</feature>
<dbReference type="NCBIfam" id="NF011991">
    <property type="entry name" value="PRK15447.1"/>
    <property type="match status" value="1"/>
</dbReference>
<dbReference type="GO" id="GO:0006508">
    <property type="term" value="P:proteolysis"/>
    <property type="evidence" value="ECO:0007669"/>
    <property type="project" value="UniProtKB-KW"/>
</dbReference>
<evidence type="ECO:0000313" key="2">
    <source>
        <dbReference type="EMBL" id="VFJ45822.1"/>
    </source>
</evidence>
<comment type="subunit">
    <text evidence="1">Forms a heterodimer with UbiU.</text>
</comment>
<keyword evidence="1" id="KW-0408">Iron</keyword>
<keyword evidence="1" id="KW-0479">Metal-binding</keyword>
<evidence type="ECO:0000256" key="1">
    <source>
        <dbReference type="HAMAP-Rule" id="MF_02233"/>
    </source>
</evidence>
<feature type="binding site" evidence="1">
    <location>
        <position position="199"/>
    </location>
    <ligand>
        <name>[4Fe-4S] cluster</name>
        <dbReference type="ChEBI" id="CHEBI:49883"/>
    </ligand>
</feature>
<dbReference type="EMBL" id="CAADEX010000011">
    <property type="protein sequence ID" value="VFJ45822.1"/>
    <property type="molecule type" value="Genomic_DNA"/>
</dbReference>
<dbReference type="PANTHER" id="PTHR30217:SF11">
    <property type="entry name" value="UBIQUINONE BIOSYNTHESIS PROTEIN UBIV"/>
    <property type="match status" value="1"/>
</dbReference>
<dbReference type="GO" id="GO:0051539">
    <property type="term" value="F:4 iron, 4 sulfur cluster binding"/>
    <property type="evidence" value="ECO:0007669"/>
    <property type="project" value="UniProtKB-UniRule"/>
</dbReference>
<dbReference type="InterPro" id="IPR051454">
    <property type="entry name" value="RNA/ubiquinone_mod_enzymes"/>
</dbReference>
<dbReference type="HAMAP" id="MF_02233">
    <property type="entry name" value="UbiV"/>
    <property type="match status" value="1"/>
</dbReference>
<dbReference type="GO" id="GO:0006744">
    <property type="term" value="P:ubiquinone biosynthetic process"/>
    <property type="evidence" value="ECO:0007669"/>
    <property type="project" value="UniProtKB-UniRule"/>
</dbReference>
<protein>
    <recommendedName>
        <fullName evidence="1">Ubiquinone biosynthesis protein UbiV</fullName>
    </recommendedName>
</protein>
<accession>A0A450S2F8</accession>
<dbReference type="AlphaFoldDB" id="A0A450S2F8"/>
<reference evidence="2" key="1">
    <citation type="submission" date="2019-02" db="EMBL/GenBank/DDBJ databases">
        <authorList>
            <person name="Gruber-Vodicka R. H."/>
            <person name="Seah K. B. B."/>
        </authorList>
    </citation>
    <scope>NUCLEOTIDE SEQUENCE</scope>
    <source>
        <strain evidence="2">BECK_DK47</strain>
    </source>
</reference>
<comment type="similarity">
    <text evidence="1">Belongs to the peptidase U32 family. UbiV subfamily.</text>
</comment>
<keyword evidence="2" id="KW-0645">Protease</keyword>